<evidence type="ECO:0000313" key="3">
    <source>
        <dbReference type="EMBL" id="MDT0595664.1"/>
    </source>
</evidence>
<reference evidence="3 4" key="1">
    <citation type="submission" date="2023-09" db="EMBL/GenBank/DDBJ databases">
        <authorList>
            <person name="Rey-Velasco X."/>
        </authorList>
    </citation>
    <scope>NUCLEOTIDE SEQUENCE [LARGE SCALE GENOMIC DNA]</scope>
    <source>
        <strain evidence="3 4">P117</strain>
    </source>
</reference>
<dbReference type="Proteomes" id="UP001253545">
    <property type="component" value="Unassembled WGS sequence"/>
</dbReference>
<evidence type="ECO:0000256" key="2">
    <source>
        <dbReference type="ARBA" id="ARBA00022801"/>
    </source>
</evidence>
<proteinExistence type="inferred from homology"/>
<dbReference type="InterPro" id="IPR050563">
    <property type="entry name" value="4-hydroxybenzoyl-CoA_TE"/>
</dbReference>
<dbReference type="PANTHER" id="PTHR31793">
    <property type="entry name" value="4-HYDROXYBENZOYL-COA THIOESTERASE FAMILY MEMBER"/>
    <property type="match status" value="1"/>
</dbReference>
<comment type="caution">
    <text evidence="3">The sequence shown here is derived from an EMBL/GenBank/DDBJ whole genome shotgun (WGS) entry which is preliminary data.</text>
</comment>
<dbReference type="SUPFAM" id="SSF54637">
    <property type="entry name" value="Thioesterase/thiol ester dehydrase-isomerase"/>
    <property type="match status" value="1"/>
</dbReference>
<dbReference type="EC" id="3.1.2.-" evidence="3"/>
<dbReference type="RefSeq" id="WP_311369181.1">
    <property type="nucleotide sequence ID" value="NZ_JAVRHX010000003.1"/>
</dbReference>
<dbReference type="PANTHER" id="PTHR31793:SF27">
    <property type="entry name" value="NOVEL THIOESTERASE SUPERFAMILY DOMAIN AND SAPOSIN A-TYPE DOMAIN CONTAINING PROTEIN (0610012H03RIK)"/>
    <property type="match status" value="1"/>
</dbReference>
<dbReference type="EMBL" id="JAVRHX010000003">
    <property type="protein sequence ID" value="MDT0595664.1"/>
    <property type="molecule type" value="Genomic_DNA"/>
</dbReference>
<gene>
    <name evidence="3" type="ORF">RM552_12470</name>
</gene>
<dbReference type="Gene3D" id="3.10.129.10">
    <property type="entry name" value="Hotdog Thioesterase"/>
    <property type="match status" value="1"/>
</dbReference>
<accession>A0ABU2ZSQ1</accession>
<comment type="similarity">
    <text evidence="1">Belongs to the 4-hydroxybenzoyl-CoA thioesterase family.</text>
</comment>
<sequence>MFSEEYTVRFYETDGLGHVSNTVLVAWFESARIPIFKMFVPDLKLENWPLILANYNVDFLEQIYLQMPVQIKTWISRIGNSSFDVYQECWQDEHLKSKGTTTLVHFDYESKKAMTLSQEIKNIMEKHLLNKFE</sequence>
<dbReference type="Pfam" id="PF13279">
    <property type="entry name" value="4HBT_2"/>
    <property type="match status" value="1"/>
</dbReference>
<keyword evidence="4" id="KW-1185">Reference proteome</keyword>
<keyword evidence="2 3" id="KW-0378">Hydrolase</keyword>
<dbReference type="InterPro" id="IPR029069">
    <property type="entry name" value="HotDog_dom_sf"/>
</dbReference>
<dbReference type="GO" id="GO:0016787">
    <property type="term" value="F:hydrolase activity"/>
    <property type="evidence" value="ECO:0007669"/>
    <property type="project" value="UniProtKB-KW"/>
</dbReference>
<dbReference type="CDD" id="cd00586">
    <property type="entry name" value="4HBT"/>
    <property type="match status" value="1"/>
</dbReference>
<evidence type="ECO:0000313" key="4">
    <source>
        <dbReference type="Proteomes" id="UP001253545"/>
    </source>
</evidence>
<name>A0ABU2ZSQ1_9ALTE</name>
<organism evidence="3 4">
    <name type="scientific">Glaciecola petra</name>
    <dbReference type="NCBI Taxonomy" id="3075602"/>
    <lineage>
        <taxon>Bacteria</taxon>
        <taxon>Pseudomonadati</taxon>
        <taxon>Pseudomonadota</taxon>
        <taxon>Gammaproteobacteria</taxon>
        <taxon>Alteromonadales</taxon>
        <taxon>Alteromonadaceae</taxon>
        <taxon>Glaciecola</taxon>
    </lineage>
</organism>
<evidence type="ECO:0000256" key="1">
    <source>
        <dbReference type="ARBA" id="ARBA00005953"/>
    </source>
</evidence>
<protein>
    <submittedName>
        <fullName evidence="3">Thioesterase family protein</fullName>
        <ecNumber evidence="3">3.1.2.-</ecNumber>
    </submittedName>
</protein>